<protein>
    <recommendedName>
        <fullName evidence="4">Mu-like prophage I protein</fullName>
    </recommendedName>
</protein>
<name>A0A1X1XUM1_9MYCO</name>
<accession>A0A1X1XUM1</accession>
<dbReference type="RefSeq" id="WP_045380113.1">
    <property type="nucleotide sequence ID" value="NZ_BBKA01000066.1"/>
</dbReference>
<dbReference type="Proteomes" id="UP000193487">
    <property type="component" value="Unassembled WGS sequence"/>
</dbReference>
<evidence type="ECO:0000313" key="3">
    <source>
        <dbReference type="Proteomes" id="UP000193487"/>
    </source>
</evidence>
<evidence type="ECO:0000256" key="1">
    <source>
        <dbReference type="SAM" id="MobiDB-lite"/>
    </source>
</evidence>
<dbReference type="OrthoDB" id="9806592at2"/>
<evidence type="ECO:0000313" key="2">
    <source>
        <dbReference type="EMBL" id="ORW02479.1"/>
    </source>
</evidence>
<gene>
    <name evidence="2" type="ORF">AWC14_07020</name>
</gene>
<keyword evidence="3" id="KW-1185">Reference proteome</keyword>
<proteinExistence type="predicted"/>
<sequence>MALTFNDEQAAALIEALGLPADTTDVDLILATVADLAAQAAGMNPEKPSTVAAAARKAGLEVVDTQTLAALRHDAQQGRQMAAAAKAQKIEAAVDEALRLGKIAPSRRQHWVTLCTHDEGMIEVLAAVPNETAVPMTELGHSTEPADRDADKQPAWFY</sequence>
<dbReference type="AlphaFoldDB" id="A0A1X1XUM1"/>
<organism evidence="2 3">
    <name type="scientific">Mycobacterium kyorinense</name>
    <dbReference type="NCBI Taxonomy" id="487514"/>
    <lineage>
        <taxon>Bacteria</taxon>
        <taxon>Bacillati</taxon>
        <taxon>Actinomycetota</taxon>
        <taxon>Actinomycetes</taxon>
        <taxon>Mycobacteriales</taxon>
        <taxon>Mycobacteriaceae</taxon>
        <taxon>Mycobacterium</taxon>
    </lineage>
</organism>
<feature type="region of interest" description="Disordered" evidence="1">
    <location>
        <begin position="139"/>
        <end position="158"/>
    </location>
</feature>
<evidence type="ECO:0008006" key="4">
    <source>
        <dbReference type="Google" id="ProtNLM"/>
    </source>
</evidence>
<reference evidence="2 3" key="1">
    <citation type="submission" date="2016-01" db="EMBL/GenBank/DDBJ databases">
        <title>The new phylogeny of the genus Mycobacterium.</title>
        <authorList>
            <person name="Tarcisio F."/>
            <person name="Conor M."/>
            <person name="Antonella G."/>
            <person name="Elisabetta G."/>
            <person name="Giulia F.S."/>
            <person name="Sara T."/>
            <person name="Anna F."/>
            <person name="Clotilde B."/>
            <person name="Roberto B."/>
            <person name="Veronica D.S."/>
            <person name="Fabio R."/>
            <person name="Monica P."/>
            <person name="Olivier J."/>
            <person name="Enrico T."/>
            <person name="Nicola S."/>
        </authorList>
    </citation>
    <scope>NUCLEOTIDE SEQUENCE [LARGE SCALE GENOMIC DNA]</scope>
    <source>
        <strain evidence="2 3">DSM 45166</strain>
    </source>
</reference>
<comment type="caution">
    <text evidence="2">The sequence shown here is derived from an EMBL/GenBank/DDBJ whole genome shotgun (WGS) entry which is preliminary data.</text>
</comment>
<dbReference type="EMBL" id="LQPE01000133">
    <property type="protein sequence ID" value="ORW02479.1"/>
    <property type="molecule type" value="Genomic_DNA"/>
</dbReference>